<comment type="caution">
    <text evidence="1">The sequence shown here is derived from an EMBL/GenBank/DDBJ whole genome shotgun (WGS) entry which is preliminary data.</text>
</comment>
<name>A0A9N9V5L4_9HYPO</name>
<reference evidence="1" key="1">
    <citation type="submission" date="2021-10" db="EMBL/GenBank/DDBJ databases">
        <authorList>
            <person name="Piombo E."/>
        </authorList>
    </citation>
    <scope>NUCLEOTIDE SEQUENCE</scope>
</reference>
<dbReference type="EMBL" id="CABFNQ020000476">
    <property type="protein sequence ID" value="CAH0016527.1"/>
    <property type="molecule type" value="Genomic_DNA"/>
</dbReference>
<sequence>MDDETAVLLLIYAFFSAVQIQDSNALSRLVAASQIGQIVPTCGCKSLVACGRWIGCRLADLTANLPKAKGESSAARVGQIQAQSRGRFNYRNQNWLAAQSQGLAVAFARLSQVCLGGETWLSRVGDAAANQ</sequence>
<organism evidence="1 2">
    <name type="scientific">Clonostachys rhizophaga</name>
    <dbReference type="NCBI Taxonomy" id="160324"/>
    <lineage>
        <taxon>Eukaryota</taxon>
        <taxon>Fungi</taxon>
        <taxon>Dikarya</taxon>
        <taxon>Ascomycota</taxon>
        <taxon>Pezizomycotina</taxon>
        <taxon>Sordariomycetes</taxon>
        <taxon>Hypocreomycetidae</taxon>
        <taxon>Hypocreales</taxon>
        <taxon>Bionectriaceae</taxon>
        <taxon>Clonostachys</taxon>
    </lineage>
</organism>
<protein>
    <submittedName>
        <fullName evidence="1">Uncharacterized protein</fullName>
    </submittedName>
</protein>
<dbReference type="Proteomes" id="UP000696573">
    <property type="component" value="Unassembled WGS sequence"/>
</dbReference>
<keyword evidence="2" id="KW-1185">Reference proteome</keyword>
<accession>A0A9N9V5L4</accession>
<gene>
    <name evidence="1" type="ORF">CRHIZ90672A_00017625</name>
</gene>
<evidence type="ECO:0000313" key="2">
    <source>
        <dbReference type="Proteomes" id="UP000696573"/>
    </source>
</evidence>
<proteinExistence type="predicted"/>
<dbReference type="AlphaFoldDB" id="A0A9N9V5L4"/>
<evidence type="ECO:0000313" key="1">
    <source>
        <dbReference type="EMBL" id="CAH0016527.1"/>
    </source>
</evidence>